<proteinExistence type="predicted"/>
<dbReference type="RefSeq" id="WP_143189500.1">
    <property type="nucleotide sequence ID" value="NZ_FOPC01000005.1"/>
</dbReference>
<name>A0A1I2T6L1_9BACT</name>
<reference evidence="3" key="1">
    <citation type="submission" date="2016-10" db="EMBL/GenBank/DDBJ databases">
        <authorList>
            <person name="Varghese N."/>
            <person name="Submissions S."/>
        </authorList>
    </citation>
    <scope>NUCLEOTIDE SEQUENCE [LARGE SCALE GENOMIC DNA]</scope>
    <source>
        <strain evidence="3">DSM 19315</strain>
    </source>
</reference>
<evidence type="ECO:0000313" key="2">
    <source>
        <dbReference type="EMBL" id="SFG58156.1"/>
    </source>
</evidence>
<sequence>MKLNSVLFSSILFMAVVFTVRAQNTETRSPGTFTKIENGGSWDVQIIKGSTDEILRKRH</sequence>
<organism evidence="2 3">
    <name type="scientific">Algoriphagus hitonicola</name>
    <dbReference type="NCBI Taxonomy" id="435880"/>
    <lineage>
        <taxon>Bacteria</taxon>
        <taxon>Pseudomonadati</taxon>
        <taxon>Bacteroidota</taxon>
        <taxon>Cytophagia</taxon>
        <taxon>Cytophagales</taxon>
        <taxon>Cyclobacteriaceae</taxon>
        <taxon>Algoriphagus</taxon>
    </lineage>
</organism>
<protein>
    <submittedName>
        <fullName evidence="2">Uncharacterized protein</fullName>
    </submittedName>
</protein>
<evidence type="ECO:0000256" key="1">
    <source>
        <dbReference type="SAM" id="SignalP"/>
    </source>
</evidence>
<feature type="chain" id="PRO_5011687259" evidence="1">
    <location>
        <begin position="23"/>
        <end position="59"/>
    </location>
</feature>
<dbReference type="EMBL" id="FOPC01000005">
    <property type="protein sequence ID" value="SFG58156.1"/>
    <property type="molecule type" value="Genomic_DNA"/>
</dbReference>
<feature type="signal peptide" evidence="1">
    <location>
        <begin position="1"/>
        <end position="22"/>
    </location>
</feature>
<keyword evidence="1" id="KW-0732">Signal</keyword>
<evidence type="ECO:0000313" key="3">
    <source>
        <dbReference type="Proteomes" id="UP000199642"/>
    </source>
</evidence>
<dbReference type="AlphaFoldDB" id="A0A1I2T6L1"/>
<accession>A0A1I2T6L1</accession>
<keyword evidence="3" id="KW-1185">Reference proteome</keyword>
<gene>
    <name evidence="2" type="ORF">SAMN04487988_105147</name>
</gene>
<dbReference type="STRING" id="435880.SAMN04487988_105147"/>
<dbReference type="Proteomes" id="UP000199642">
    <property type="component" value="Unassembled WGS sequence"/>
</dbReference>